<dbReference type="Proteomes" id="UP000292781">
    <property type="component" value="Unassembled WGS sequence"/>
</dbReference>
<name>A0A4Q9VKG2_9HYPH</name>
<proteinExistence type="predicted"/>
<dbReference type="OrthoDB" id="9810508at2"/>
<evidence type="ECO:0000259" key="1">
    <source>
        <dbReference type="Pfam" id="PF04028"/>
    </source>
</evidence>
<dbReference type="EMBL" id="SJFN01000029">
    <property type="protein sequence ID" value="TBW34982.1"/>
    <property type="molecule type" value="Genomic_DNA"/>
</dbReference>
<evidence type="ECO:0000313" key="2">
    <source>
        <dbReference type="EMBL" id="TBW34982.1"/>
    </source>
</evidence>
<sequence length="234" mass="25631">MLKRLLRREGFRNLVGSLFARYFRFVRRSTRLVVEPPDYFANLGGPQPLIVAMWHGEHFMTPFIKPDDSWRAKAMISRSRDGEMNVIVCEKLGIGAIRASGGRSGDEVRRRGGVAGFVAALRALEAGDVLCMTADVPKGPAKVAGEGIVQIARRSGAPIVCVATATTWRRRMTRSWDSAAFNLPFGRFAVVFAEPIRVAADADAAAIESARRAVEANLNRITARAYELVGGRDV</sequence>
<protein>
    <submittedName>
        <fullName evidence="2">DUF374 domain-containing protein</fullName>
    </submittedName>
</protein>
<gene>
    <name evidence="2" type="ORF">EYW49_17100</name>
</gene>
<reference evidence="2 3" key="1">
    <citation type="submission" date="2019-02" db="EMBL/GenBank/DDBJ databases">
        <title>Siculibacillus lacustris gen. nov., sp. nov., a new rosette-forming bacterium isolated from a freshwater crater lake (Lake St. Ana, Romania).</title>
        <authorList>
            <person name="Felfoldi T."/>
            <person name="Marton Z."/>
            <person name="Szabo A."/>
            <person name="Mentes A."/>
            <person name="Boka K."/>
            <person name="Marialigeti K."/>
            <person name="Mathe I."/>
            <person name="Koncz M."/>
            <person name="Schumann P."/>
            <person name="Toth E."/>
        </authorList>
    </citation>
    <scope>NUCLEOTIDE SEQUENCE [LARGE SCALE GENOMIC DNA]</scope>
    <source>
        <strain evidence="2 3">SA-279</strain>
    </source>
</reference>
<dbReference type="CDD" id="cd07983">
    <property type="entry name" value="LPLAT_DUF374-like"/>
    <property type="match status" value="1"/>
</dbReference>
<comment type="caution">
    <text evidence="2">The sequence shown here is derived from an EMBL/GenBank/DDBJ whole genome shotgun (WGS) entry which is preliminary data.</text>
</comment>
<dbReference type="AlphaFoldDB" id="A0A4Q9VKG2"/>
<evidence type="ECO:0000313" key="3">
    <source>
        <dbReference type="Proteomes" id="UP000292781"/>
    </source>
</evidence>
<dbReference type="Pfam" id="PF04028">
    <property type="entry name" value="DUF374"/>
    <property type="match status" value="1"/>
</dbReference>
<dbReference type="InterPro" id="IPR007172">
    <property type="entry name" value="DUF374"/>
</dbReference>
<keyword evidence="3" id="KW-1185">Reference proteome</keyword>
<dbReference type="RefSeq" id="WP_131310842.1">
    <property type="nucleotide sequence ID" value="NZ_SJFN01000029.1"/>
</dbReference>
<organism evidence="2 3">
    <name type="scientific">Siculibacillus lacustris</name>
    <dbReference type="NCBI Taxonomy" id="1549641"/>
    <lineage>
        <taxon>Bacteria</taxon>
        <taxon>Pseudomonadati</taxon>
        <taxon>Pseudomonadota</taxon>
        <taxon>Alphaproteobacteria</taxon>
        <taxon>Hyphomicrobiales</taxon>
        <taxon>Ancalomicrobiaceae</taxon>
        <taxon>Siculibacillus</taxon>
    </lineage>
</organism>
<accession>A0A4Q9VKG2</accession>
<feature type="domain" description="DUF374" evidence="1">
    <location>
        <begin position="69"/>
        <end position="141"/>
    </location>
</feature>